<protein>
    <recommendedName>
        <fullName evidence="11">PIN domain-like protein</fullName>
    </recommendedName>
</protein>
<organism evidence="9 10">
    <name type="scientific">Coemansia guatemalensis</name>
    <dbReference type="NCBI Taxonomy" id="2761395"/>
    <lineage>
        <taxon>Eukaryota</taxon>
        <taxon>Fungi</taxon>
        <taxon>Fungi incertae sedis</taxon>
        <taxon>Zoopagomycota</taxon>
        <taxon>Kickxellomycotina</taxon>
        <taxon>Kickxellomycetes</taxon>
        <taxon>Kickxellales</taxon>
        <taxon>Kickxellaceae</taxon>
        <taxon>Coemansia</taxon>
    </lineage>
</organism>
<dbReference type="PANTHER" id="PTHR11081:SF9">
    <property type="entry name" value="FLAP ENDONUCLEASE 1"/>
    <property type="match status" value="1"/>
</dbReference>
<dbReference type="InterPro" id="IPR008918">
    <property type="entry name" value="HhH2"/>
</dbReference>
<evidence type="ECO:0008006" key="11">
    <source>
        <dbReference type="Google" id="ProtNLM"/>
    </source>
</evidence>
<reference evidence="9" key="1">
    <citation type="submission" date="2022-07" db="EMBL/GenBank/DDBJ databases">
        <title>Phylogenomic reconstructions and comparative analyses of Kickxellomycotina fungi.</title>
        <authorList>
            <person name="Reynolds N.K."/>
            <person name="Stajich J.E."/>
            <person name="Barry K."/>
            <person name="Grigoriev I.V."/>
            <person name="Crous P."/>
            <person name="Smith M.E."/>
        </authorList>
    </citation>
    <scope>NUCLEOTIDE SEQUENCE</scope>
    <source>
        <strain evidence="9">NRRL 1565</strain>
    </source>
</reference>
<sequence>MGVRGLMPLLARFAPKCITMPLPEELAGWTVAVDSNIFVQRFFKGTDGGVDSLRHLRGMRNLGRHVRALGVTPIFVFDGKLRALGKEVELSRRNMDHLRVLSDLEREQARAERISTMNDINMQLLDAPAAQTSTDRSTAVDWLQGQVETLGGKEKPRHVTINWRIEQLEADVCRLLLFQLGATRVLEGAFDTCVDSTQALASLQKYHMERLATLRRRTEPLTPDMIADCVELMAALGFATHVVDGSRESEGVCAHLCRHGVADAVCSEDLDVVVYGARLLRGFYSAGGAAAAMRLVDFQVACTELGLSHRAFVDLCILCGTDFASTIEKVGPITALRLVHEFGSIERILDSGKFRPRPGFHFQIARDAFMADAGSLPFSSKKEVADCSPPADPAAVDVLLPPGAEDRGALDARDPFARGLGLP</sequence>
<keyword evidence="10" id="KW-1185">Reference proteome</keyword>
<evidence type="ECO:0000259" key="8">
    <source>
        <dbReference type="SMART" id="SM00485"/>
    </source>
</evidence>
<evidence type="ECO:0000259" key="7">
    <source>
        <dbReference type="SMART" id="SM00484"/>
    </source>
</evidence>
<dbReference type="PANTHER" id="PTHR11081">
    <property type="entry name" value="FLAP ENDONUCLEASE FAMILY MEMBER"/>
    <property type="match status" value="1"/>
</dbReference>
<proteinExistence type="predicted"/>
<evidence type="ECO:0000256" key="4">
    <source>
        <dbReference type="ARBA" id="ARBA00022759"/>
    </source>
</evidence>
<evidence type="ECO:0000256" key="6">
    <source>
        <dbReference type="ARBA" id="ARBA00022842"/>
    </source>
</evidence>
<dbReference type="OrthoDB" id="31113at2759"/>
<dbReference type="SMART" id="SM00485">
    <property type="entry name" value="XPGN"/>
    <property type="match status" value="1"/>
</dbReference>
<keyword evidence="3" id="KW-0479">Metal-binding</keyword>
<dbReference type="InterPro" id="IPR029060">
    <property type="entry name" value="PIN-like_dom_sf"/>
</dbReference>
<dbReference type="PRINTS" id="PR00853">
    <property type="entry name" value="XPGRADSUPER"/>
</dbReference>
<dbReference type="InterPro" id="IPR006085">
    <property type="entry name" value="XPG_DNA_repair_N"/>
</dbReference>
<evidence type="ECO:0000256" key="3">
    <source>
        <dbReference type="ARBA" id="ARBA00022723"/>
    </source>
</evidence>
<dbReference type="GO" id="GO:0006281">
    <property type="term" value="P:DNA repair"/>
    <property type="evidence" value="ECO:0007669"/>
    <property type="project" value="UniProtKB-ARBA"/>
</dbReference>
<feature type="domain" description="XPG-I" evidence="7">
    <location>
        <begin position="236"/>
        <end position="307"/>
    </location>
</feature>
<evidence type="ECO:0000313" key="9">
    <source>
        <dbReference type="EMBL" id="KAJ2799207.1"/>
    </source>
</evidence>
<evidence type="ECO:0000256" key="5">
    <source>
        <dbReference type="ARBA" id="ARBA00022801"/>
    </source>
</evidence>
<dbReference type="Pfam" id="PF00752">
    <property type="entry name" value="XPG_N"/>
    <property type="match status" value="1"/>
</dbReference>
<keyword evidence="4" id="KW-0255">Endonuclease</keyword>
<feature type="domain" description="XPG N-terminal" evidence="8">
    <location>
        <begin position="1"/>
        <end position="100"/>
    </location>
</feature>
<dbReference type="SUPFAM" id="SSF88723">
    <property type="entry name" value="PIN domain-like"/>
    <property type="match status" value="1"/>
</dbReference>
<dbReference type="GO" id="GO:0046872">
    <property type="term" value="F:metal ion binding"/>
    <property type="evidence" value="ECO:0007669"/>
    <property type="project" value="UniProtKB-KW"/>
</dbReference>
<evidence type="ECO:0000313" key="10">
    <source>
        <dbReference type="Proteomes" id="UP001140094"/>
    </source>
</evidence>
<dbReference type="SUPFAM" id="SSF47807">
    <property type="entry name" value="5' to 3' exonuclease, C-terminal subdomain"/>
    <property type="match status" value="1"/>
</dbReference>
<dbReference type="InterPro" id="IPR006084">
    <property type="entry name" value="XPG/Rad2"/>
</dbReference>
<dbReference type="Pfam" id="PF00867">
    <property type="entry name" value="XPG_I"/>
    <property type="match status" value="1"/>
</dbReference>
<evidence type="ECO:0000256" key="2">
    <source>
        <dbReference type="ARBA" id="ARBA00022722"/>
    </source>
</evidence>
<dbReference type="InterPro" id="IPR006086">
    <property type="entry name" value="XPG-I_dom"/>
</dbReference>
<dbReference type="EMBL" id="JANBUO010001226">
    <property type="protein sequence ID" value="KAJ2799207.1"/>
    <property type="molecule type" value="Genomic_DNA"/>
</dbReference>
<dbReference type="Proteomes" id="UP001140094">
    <property type="component" value="Unassembled WGS sequence"/>
</dbReference>
<dbReference type="AlphaFoldDB" id="A0A9W8HT55"/>
<dbReference type="GO" id="GO:0017108">
    <property type="term" value="F:5'-flap endonuclease activity"/>
    <property type="evidence" value="ECO:0007669"/>
    <property type="project" value="TreeGrafter"/>
</dbReference>
<comment type="cofactor">
    <cofactor evidence="1">
        <name>Mg(2+)</name>
        <dbReference type="ChEBI" id="CHEBI:18420"/>
    </cofactor>
</comment>
<comment type="caution">
    <text evidence="9">The sequence shown here is derived from an EMBL/GenBank/DDBJ whole genome shotgun (WGS) entry which is preliminary data.</text>
</comment>
<evidence type="ECO:0000256" key="1">
    <source>
        <dbReference type="ARBA" id="ARBA00001946"/>
    </source>
</evidence>
<gene>
    <name evidence="9" type="ORF">H4R20_004529</name>
</gene>
<name>A0A9W8HT55_9FUNG</name>
<keyword evidence="5" id="KW-0378">Hydrolase</keyword>
<dbReference type="GO" id="GO:0003677">
    <property type="term" value="F:DNA binding"/>
    <property type="evidence" value="ECO:0007669"/>
    <property type="project" value="InterPro"/>
</dbReference>
<accession>A0A9W8HT55</accession>
<dbReference type="SMART" id="SM00484">
    <property type="entry name" value="XPGI"/>
    <property type="match status" value="1"/>
</dbReference>
<keyword evidence="6" id="KW-0460">Magnesium</keyword>
<keyword evidence="2" id="KW-0540">Nuclease</keyword>
<dbReference type="Gene3D" id="3.40.50.1010">
    <property type="entry name" value="5'-nuclease"/>
    <property type="match status" value="2"/>
</dbReference>
<dbReference type="InterPro" id="IPR036279">
    <property type="entry name" value="5-3_exonuclease_C_sf"/>
</dbReference>
<dbReference type="SMART" id="SM00279">
    <property type="entry name" value="HhH2"/>
    <property type="match status" value="1"/>
</dbReference>
<dbReference type="Gene3D" id="1.10.150.20">
    <property type="entry name" value="5' to 3' exonuclease, C-terminal subdomain"/>
    <property type="match status" value="1"/>
</dbReference>